<dbReference type="InterPro" id="IPR013749">
    <property type="entry name" value="PM/HMP-P_kinase-1"/>
</dbReference>
<feature type="domain" description="Pyridoxamine kinase/Phosphomethylpyrimidine kinase" evidence="6">
    <location>
        <begin position="27"/>
        <end position="254"/>
    </location>
</feature>
<dbReference type="NCBIfam" id="NF005491">
    <property type="entry name" value="PRK07105.1"/>
    <property type="match status" value="1"/>
</dbReference>
<dbReference type="AlphaFoldDB" id="A0A644VWQ8"/>
<evidence type="ECO:0000313" key="7">
    <source>
        <dbReference type="EMBL" id="MPL95756.1"/>
    </source>
</evidence>
<evidence type="ECO:0000256" key="4">
    <source>
        <dbReference type="ARBA" id="ARBA00022777"/>
    </source>
</evidence>
<dbReference type="EMBL" id="VSSQ01000480">
    <property type="protein sequence ID" value="MPL95756.1"/>
    <property type="molecule type" value="Genomic_DNA"/>
</dbReference>
<evidence type="ECO:0000256" key="3">
    <source>
        <dbReference type="ARBA" id="ARBA00022741"/>
    </source>
</evidence>
<sequence>MQPICAAIHDLSCYAKSSLTVVLPVLEVMGVEACPLPTALLSSQTDGFPSYYFRDTSRDIIGILDAWKDLGLRFDAMYSGFLGSSDQVDLIKAFIKDQKASLTLVDPVLGDGGSLYGPVTEQQVKAMQGLVMHADVITPNTTEAALLLGRPYQEQFDAPAALSWAKELGLATNAKVAITSVPLGDGNVVACYAGGESYLVPYRKLEVSYPGCGDLFASLLLGFLLRKESFQRSVELAIAFTSKAIEATMQAGYEKRHGIAVSLILPCLAKRW</sequence>
<dbReference type="PANTHER" id="PTHR10534:SF2">
    <property type="entry name" value="PYRIDOXAL KINASE"/>
    <property type="match status" value="1"/>
</dbReference>
<evidence type="ECO:0000256" key="5">
    <source>
        <dbReference type="ARBA" id="ARBA00022840"/>
    </source>
</evidence>
<protein>
    <recommendedName>
        <fullName evidence="1">pyridoxal kinase</fullName>
        <ecNumber evidence="1">2.7.1.35</ecNumber>
    </recommendedName>
</protein>
<dbReference type="GO" id="GO:0009443">
    <property type="term" value="P:pyridoxal 5'-phosphate salvage"/>
    <property type="evidence" value="ECO:0007669"/>
    <property type="project" value="InterPro"/>
</dbReference>
<evidence type="ECO:0000259" key="6">
    <source>
        <dbReference type="Pfam" id="PF08543"/>
    </source>
</evidence>
<dbReference type="Gene3D" id="3.40.1190.20">
    <property type="match status" value="1"/>
</dbReference>
<gene>
    <name evidence="7" type="primary">pdxK_4</name>
    <name evidence="7" type="ORF">SDC9_41928</name>
</gene>
<evidence type="ECO:0000256" key="2">
    <source>
        <dbReference type="ARBA" id="ARBA00022679"/>
    </source>
</evidence>
<keyword evidence="5" id="KW-0067">ATP-binding</keyword>
<dbReference type="SUPFAM" id="SSF53613">
    <property type="entry name" value="Ribokinase-like"/>
    <property type="match status" value="1"/>
</dbReference>
<proteinExistence type="predicted"/>
<name>A0A644VWQ8_9ZZZZ</name>
<dbReference type="GO" id="GO:0008478">
    <property type="term" value="F:pyridoxal kinase activity"/>
    <property type="evidence" value="ECO:0007669"/>
    <property type="project" value="UniProtKB-EC"/>
</dbReference>
<keyword evidence="3" id="KW-0547">Nucleotide-binding</keyword>
<dbReference type="InterPro" id="IPR029056">
    <property type="entry name" value="Ribokinase-like"/>
</dbReference>
<reference evidence="7" key="1">
    <citation type="submission" date="2019-08" db="EMBL/GenBank/DDBJ databases">
        <authorList>
            <person name="Kucharzyk K."/>
            <person name="Murdoch R.W."/>
            <person name="Higgins S."/>
            <person name="Loffler F."/>
        </authorList>
    </citation>
    <scope>NUCLEOTIDE SEQUENCE</scope>
</reference>
<evidence type="ECO:0000256" key="1">
    <source>
        <dbReference type="ARBA" id="ARBA00012104"/>
    </source>
</evidence>
<keyword evidence="2 7" id="KW-0808">Transferase</keyword>
<organism evidence="7">
    <name type="scientific">bioreactor metagenome</name>
    <dbReference type="NCBI Taxonomy" id="1076179"/>
    <lineage>
        <taxon>unclassified sequences</taxon>
        <taxon>metagenomes</taxon>
        <taxon>ecological metagenomes</taxon>
    </lineage>
</organism>
<dbReference type="PANTHER" id="PTHR10534">
    <property type="entry name" value="PYRIDOXAL KINASE"/>
    <property type="match status" value="1"/>
</dbReference>
<dbReference type="CDD" id="cd01173">
    <property type="entry name" value="pyridoxal_pyridoxamine_kinase"/>
    <property type="match status" value="1"/>
</dbReference>
<dbReference type="GO" id="GO:0005524">
    <property type="term" value="F:ATP binding"/>
    <property type="evidence" value="ECO:0007669"/>
    <property type="project" value="UniProtKB-KW"/>
</dbReference>
<keyword evidence="4 7" id="KW-0418">Kinase</keyword>
<dbReference type="EC" id="2.7.1.35" evidence="1"/>
<comment type="caution">
    <text evidence="7">The sequence shown here is derived from an EMBL/GenBank/DDBJ whole genome shotgun (WGS) entry which is preliminary data.</text>
</comment>
<dbReference type="Pfam" id="PF08543">
    <property type="entry name" value="Phos_pyr_kin"/>
    <property type="match status" value="1"/>
</dbReference>
<accession>A0A644VWQ8</accession>
<dbReference type="InterPro" id="IPR004625">
    <property type="entry name" value="PyrdxlKinase"/>
</dbReference>
<dbReference type="GO" id="GO:0005829">
    <property type="term" value="C:cytosol"/>
    <property type="evidence" value="ECO:0007669"/>
    <property type="project" value="TreeGrafter"/>
</dbReference>